<reference evidence="1" key="1">
    <citation type="submission" date="2020-01" db="EMBL/GenBank/DDBJ databases">
        <title>Development of genomics and gene disruption for Polysphondylium violaceum indicates a role for the polyketide synthase stlB in stalk morphogenesis.</title>
        <authorList>
            <person name="Narita B."/>
            <person name="Kawabe Y."/>
            <person name="Kin K."/>
            <person name="Saito T."/>
            <person name="Gibbs R."/>
            <person name="Kuspa A."/>
            <person name="Muzny D."/>
            <person name="Queller D."/>
            <person name="Richards S."/>
            <person name="Strassman J."/>
            <person name="Sucgang R."/>
            <person name="Worley K."/>
            <person name="Schaap P."/>
        </authorList>
    </citation>
    <scope>NUCLEOTIDE SEQUENCE</scope>
    <source>
        <strain evidence="1">QSvi11</strain>
    </source>
</reference>
<gene>
    <name evidence="1" type="ORF">CYY_007630</name>
</gene>
<dbReference type="AlphaFoldDB" id="A0A8J4V4R9"/>
<evidence type="ECO:0000313" key="2">
    <source>
        <dbReference type="Proteomes" id="UP000695562"/>
    </source>
</evidence>
<keyword evidence="2" id="KW-1185">Reference proteome</keyword>
<proteinExistence type="predicted"/>
<organism evidence="1 2">
    <name type="scientific">Polysphondylium violaceum</name>
    <dbReference type="NCBI Taxonomy" id="133409"/>
    <lineage>
        <taxon>Eukaryota</taxon>
        <taxon>Amoebozoa</taxon>
        <taxon>Evosea</taxon>
        <taxon>Eumycetozoa</taxon>
        <taxon>Dictyostelia</taxon>
        <taxon>Dictyosteliales</taxon>
        <taxon>Dictyosteliaceae</taxon>
        <taxon>Polysphondylium</taxon>
    </lineage>
</organism>
<comment type="caution">
    <text evidence="1">The sequence shown here is derived from an EMBL/GenBank/DDBJ whole genome shotgun (WGS) entry which is preliminary data.</text>
</comment>
<sequence length="177" mass="20516">MTNNNNTSGDIQLTIYDASQEESSFLNDLWHLDLFKESLSGGAKMNTPIPGKLSYDEQVESFKMDTIENIQYQEYMESVVITPDEIIAKNINRIYCRITDLVQRPTIIKISFNRPKDIGNYELMSLYDRAYHYIFGFLPTGNKYQVLQNKSRDLTYNGYAIIKVLDDSIACQYNFKS</sequence>
<protein>
    <submittedName>
        <fullName evidence="1">Uncharacterized protein</fullName>
    </submittedName>
</protein>
<name>A0A8J4V4R9_9MYCE</name>
<dbReference type="Proteomes" id="UP000695562">
    <property type="component" value="Unassembled WGS sequence"/>
</dbReference>
<evidence type="ECO:0000313" key="1">
    <source>
        <dbReference type="EMBL" id="KAF2071054.1"/>
    </source>
</evidence>
<dbReference type="EMBL" id="AJWJ01000418">
    <property type="protein sequence ID" value="KAF2071054.1"/>
    <property type="molecule type" value="Genomic_DNA"/>
</dbReference>
<accession>A0A8J4V4R9</accession>